<keyword evidence="2" id="KW-0732">Signal</keyword>
<feature type="chain" id="PRO_5026306435" evidence="2">
    <location>
        <begin position="29"/>
        <end position="359"/>
    </location>
</feature>
<proteinExistence type="predicted"/>
<dbReference type="OrthoDB" id="3454650at2"/>
<evidence type="ECO:0000256" key="1">
    <source>
        <dbReference type="SAM" id="MobiDB-lite"/>
    </source>
</evidence>
<keyword evidence="4" id="KW-1185">Reference proteome</keyword>
<dbReference type="SUPFAM" id="SSF50965">
    <property type="entry name" value="Galactose oxidase, central domain"/>
    <property type="match status" value="1"/>
</dbReference>
<feature type="signal peptide" evidence="2">
    <location>
        <begin position="1"/>
        <end position="28"/>
    </location>
</feature>
<sequence length="359" mass="38145">MRRKAMLAAATAVVCGAGAIAIATPAQAAAWRNVGSKALAYNGSLDRVDFADKGAGWAVGAQGSILNPKTMIVRWNGKAWIRQASPVGFVPTDVAAAGAKRAWIVGFNLRDRTVGLYWNGTKWSKAHYPVVGMPFQVSASRDGTAYSLAGIDSSAGGLSSVLRWNGKAWIKINVPLPPSSSVTAVEVRSKNDVWLAGTTSDGIGVTAFMLRWNGKSWKRINAPGSMGTPAYRAVMHRIVVASPTNVYLDRVSQTAQLPNALMRWNGKSWTTINTPWNAAGLAMSSDGRSGVVIIPVTSGNRSQYLHYNGSAWRTLYGPARKNSKVQGGDLDHRPGTPGIAGVGAAAAQNKNTPFIEYFS</sequence>
<protein>
    <submittedName>
        <fullName evidence="3">Uncharacterized protein</fullName>
    </submittedName>
</protein>
<accession>A0A6H9Z156</accession>
<gene>
    <name evidence="3" type="ORF">F8566_17960</name>
</gene>
<dbReference type="InterPro" id="IPR011043">
    <property type="entry name" value="Gal_Oxase/kelch_b-propeller"/>
</dbReference>
<dbReference type="Proteomes" id="UP000468735">
    <property type="component" value="Unassembled WGS sequence"/>
</dbReference>
<name>A0A6H9Z156_9ACTN</name>
<reference evidence="3 4" key="1">
    <citation type="submission" date="2019-09" db="EMBL/GenBank/DDBJ databases">
        <title>Actinomadura physcomitrii sp. nov., a novel actinomycete isolated from moss [Physcomitrium sphaericum (Ludw) Fuernr].</title>
        <authorList>
            <person name="Zhuang X."/>
            <person name="Liu C."/>
        </authorList>
    </citation>
    <scope>NUCLEOTIDE SEQUENCE [LARGE SCALE GENOMIC DNA]</scope>
    <source>
        <strain evidence="3 4">HMC1</strain>
    </source>
</reference>
<dbReference type="AlphaFoldDB" id="A0A6H9Z156"/>
<comment type="caution">
    <text evidence="3">The sequence shown here is derived from an EMBL/GenBank/DDBJ whole genome shotgun (WGS) entry which is preliminary data.</text>
</comment>
<dbReference type="RefSeq" id="WP_151561407.1">
    <property type="nucleotide sequence ID" value="NZ_WBMT01000008.1"/>
</dbReference>
<dbReference type="EMBL" id="WBMT01000008">
    <property type="protein sequence ID" value="KAB2347784.1"/>
    <property type="molecule type" value="Genomic_DNA"/>
</dbReference>
<evidence type="ECO:0000256" key="2">
    <source>
        <dbReference type="SAM" id="SignalP"/>
    </source>
</evidence>
<organism evidence="3 4">
    <name type="scientific">Actinomadura rudentiformis</name>
    <dbReference type="NCBI Taxonomy" id="359158"/>
    <lineage>
        <taxon>Bacteria</taxon>
        <taxon>Bacillati</taxon>
        <taxon>Actinomycetota</taxon>
        <taxon>Actinomycetes</taxon>
        <taxon>Streptosporangiales</taxon>
        <taxon>Thermomonosporaceae</taxon>
        <taxon>Actinomadura</taxon>
    </lineage>
</organism>
<evidence type="ECO:0000313" key="3">
    <source>
        <dbReference type="EMBL" id="KAB2347784.1"/>
    </source>
</evidence>
<evidence type="ECO:0000313" key="4">
    <source>
        <dbReference type="Proteomes" id="UP000468735"/>
    </source>
</evidence>
<feature type="region of interest" description="Disordered" evidence="1">
    <location>
        <begin position="323"/>
        <end position="342"/>
    </location>
</feature>